<dbReference type="PROSITE" id="PS50987">
    <property type="entry name" value="HTH_ARSR_2"/>
    <property type="match status" value="1"/>
</dbReference>
<dbReference type="EMBL" id="UOEG01000250">
    <property type="protein sequence ID" value="VAW03035.1"/>
    <property type="molecule type" value="Genomic_DNA"/>
</dbReference>
<dbReference type="CDD" id="cd00090">
    <property type="entry name" value="HTH_ARSR"/>
    <property type="match status" value="1"/>
</dbReference>
<reference evidence="5" key="1">
    <citation type="submission" date="2018-06" db="EMBL/GenBank/DDBJ databases">
        <authorList>
            <person name="Zhirakovskaya E."/>
        </authorList>
    </citation>
    <scope>NUCLEOTIDE SEQUENCE</scope>
</reference>
<name>A0A3B0S9V4_9ZZZZ</name>
<dbReference type="GO" id="GO:0003700">
    <property type="term" value="F:DNA-binding transcription factor activity"/>
    <property type="evidence" value="ECO:0007669"/>
    <property type="project" value="InterPro"/>
</dbReference>
<organism evidence="5">
    <name type="scientific">hydrothermal vent metagenome</name>
    <dbReference type="NCBI Taxonomy" id="652676"/>
    <lineage>
        <taxon>unclassified sequences</taxon>
        <taxon>metagenomes</taxon>
        <taxon>ecological metagenomes</taxon>
    </lineage>
</organism>
<dbReference type="NCBIfam" id="NF033788">
    <property type="entry name" value="HTH_metalloreg"/>
    <property type="match status" value="1"/>
</dbReference>
<sequence>MDQEQAIECFSAMAQETRLAILKLLMRKSPDGIRVSDISGKLDIVPSTLSGHLSVLRRSGLLNSNRNQREIFYSADLETINDLMLFIVEECCDGNLDSCEKTFRLLLSKTEKV</sequence>
<dbReference type="InterPro" id="IPR011991">
    <property type="entry name" value="ArsR-like_HTH"/>
</dbReference>
<evidence type="ECO:0000256" key="3">
    <source>
        <dbReference type="ARBA" id="ARBA00023163"/>
    </source>
</evidence>
<dbReference type="Gene3D" id="1.10.10.10">
    <property type="entry name" value="Winged helix-like DNA-binding domain superfamily/Winged helix DNA-binding domain"/>
    <property type="match status" value="1"/>
</dbReference>
<dbReference type="PANTHER" id="PTHR43132:SF2">
    <property type="entry name" value="ARSENICAL RESISTANCE OPERON REPRESSOR ARSR-RELATED"/>
    <property type="match status" value="1"/>
</dbReference>
<keyword evidence="2" id="KW-0238">DNA-binding</keyword>
<dbReference type="Pfam" id="PF01022">
    <property type="entry name" value="HTH_5"/>
    <property type="match status" value="1"/>
</dbReference>
<dbReference type="PANTHER" id="PTHR43132">
    <property type="entry name" value="ARSENICAL RESISTANCE OPERON REPRESSOR ARSR-RELATED"/>
    <property type="match status" value="1"/>
</dbReference>
<dbReference type="InterPro" id="IPR001845">
    <property type="entry name" value="HTH_ArsR_DNA-bd_dom"/>
</dbReference>
<keyword evidence="1" id="KW-0805">Transcription regulation</keyword>
<evidence type="ECO:0000313" key="5">
    <source>
        <dbReference type="EMBL" id="VAW03035.1"/>
    </source>
</evidence>
<dbReference type="PRINTS" id="PR00778">
    <property type="entry name" value="HTHARSR"/>
</dbReference>
<evidence type="ECO:0000259" key="4">
    <source>
        <dbReference type="PROSITE" id="PS50987"/>
    </source>
</evidence>
<dbReference type="GO" id="GO:0003677">
    <property type="term" value="F:DNA binding"/>
    <property type="evidence" value="ECO:0007669"/>
    <property type="project" value="UniProtKB-KW"/>
</dbReference>
<feature type="domain" description="HTH arsR-type" evidence="4">
    <location>
        <begin position="1"/>
        <end position="95"/>
    </location>
</feature>
<evidence type="ECO:0000256" key="1">
    <source>
        <dbReference type="ARBA" id="ARBA00023015"/>
    </source>
</evidence>
<dbReference type="SUPFAM" id="SSF46785">
    <property type="entry name" value="Winged helix' DNA-binding domain"/>
    <property type="match status" value="1"/>
</dbReference>
<keyword evidence="3" id="KW-0804">Transcription</keyword>
<dbReference type="SMART" id="SM00418">
    <property type="entry name" value="HTH_ARSR"/>
    <property type="match status" value="1"/>
</dbReference>
<proteinExistence type="predicted"/>
<dbReference type="InterPro" id="IPR036388">
    <property type="entry name" value="WH-like_DNA-bd_sf"/>
</dbReference>
<dbReference type="InterPro" id="IPR036390">
    <property type="entry name" value="WH_DNA-bd_sf"/>
</dbReference>
<protein>
    <recommendedName>
        <fullName evidence="4">HTH arsR-type domain-containing protein</fullName>
    </recommendedName>
</protein>
<dbReference type="AlphaFoldDB" id="A0A3B0S9V4"/>
<accession>A0A3B0S9V4</accession>
<dbReference type="InterPro" id="IPR051011">
    <property type="entry name" value="Metal_resp_trans_reg"/>
</dbReference>
<gene>
    <name evidence="5" type="ORF">MNBD_ALPHA07-2414</name>
</gene>
<evidence type="ECO:0000256" key="2">
    <source>
        <dbReference type="ARBA" id="ARBA00023125"/>
    </source>
</evidence>